<organism evidence="3 4">
    <name type="scientific">Heligmosomoides polygyrus</name>
    <name type="common">Parasitic roundworm</name>
    <dbReference type="NCBI Taxonomy" id="6339"/>
    <lineage>
        <taxon>Eukaryota</taxon>
        <taxon>Metazoa</taxon>
        <taxon>Ecdysozoa</taxon>
        <taxon>Nematoda</taxon>
        <taxon>Chromadorea</taxon>
        <taxon>Rhabditida</taxon>
        <taxon>Rhabditina</taxon>
        <taxon>Rhabditomorpha</taxon>
        <taxon>Strongyloidea</taxon>
        <taxon>Heligmosomidae</taxon>
        <taxon>Heligmosomoides</taxon>
    </lineage>
</organism>
<dbReference type="EMBL" id="UZAH01035653">
    <property type="protein sequence ID" value="VDP41941.1"/>
    <property type="molecule type" value="Genomic_DNA"/>
</dbReference>
<evidence type="ECO:0000313" key="2">
    <source>
        <dbReference type="EMBL" id="VDP41941.1"/>
    </source>
</evidence>
<accession>A0A3P8DDZ7</accession>
<dbReference type="AlphaFoldDB" id="A0A183GMM5"/>
<feature type="transmembrane region" description="Helical" evidence="1">
    <location>
        <begin position="45"/>
        <end position="62"/>
    </location>
</feature>
<proteinExistence type="predicted"/>
<name>A0A183GMM5_HELPZ</name>
<keyword evidence="1" id="KW-0812">Transmembrane</keyword>
<sequence length="66" mass="7260">MAAFCQALDNDVHPRPTIVIVFVVAVVVVVVVLTRQPVQQIRRKTLTNALIAVAVTIVLRVIDSRL</sequence>
<dbReference type="WBParaSite" id="HPBE_0002394501-mRNA-1">
    <property type="protein sequence ID" value="HPBE_0002394501-mRNA-1"/>
    <property type="gene ID" value="HPBE_0002394501"/>
</dbReference>
<dbReference type="Proteomes" id="UP000050761">
    <property type="component" value="Unassembled WGS sequence"/>
</dbReference>
<evidence type="ECO:0000313" key="3">
    <source>
        <dbReference type="Proteomes" id="UP000050761"/>
    </source>
</evidence>
<reference evidence="4" key="2">
    <citation type="submission" date="2019-09" db="UniProtKB">
        <authorList>
            <consortium name="WormBaseParasite"/>
        </authorList>
    </citation>
    <scope>IDENTIFICATION</scope>
</reference>
<protein>
    <submittedName>
        <fullName evidence="4">G_PROTEIN_RECEP_F1_2 domain-containing protein</fullName>
    </submittedName>
</protein>
<keyword evidence="3" id="KW-1185">Reference proteome</keyword>
<keyword evidence="1" id="KW-1133">Transmembrane helix</keyword>
<evidence type="ECO:0000313" key="4">
    <source>
        <dbReference type="WBParaSite" id="HPBE_0002394501-mRNA-1"/>
    </source>
</evidence>
<keyword evidence="1" id="KW-0472">Membrane</keyword>
<accession>A0A183GMM5</accession>
<evidence type="ECO:0000256" key="1">
    <source>
        <dbReference type="SAM" id="Phobius"/>
    </source>
</evidence>
<feature type="transmembrane region" description="Helical" evidence="1">
    <location>
        <begin position="16"/>
        <end position="33"/>
    </location>
</feature>
<gene>
    <name evidence="2" type="ORF">HPBE_LOCUS23944</name>
</gene>
<reference evidence="2 3" key="1">
    <citation type="submission" date="2018-11" db="EMBL/GenBank/DDBJ databases">
        <authorList>
            <consortium name="Pathogen Informatics"/>
        </authorList>
    </citation>
    <scope>NUCLEOTIDE SEQUENCE [LARGE SCALE GENOMIC DNA]</scope>
</reference>